<comment type="caution">
    <text evidence="2">The sequence shown here is derived from an EMBL/GenBank/DDBJ whole genome shotgun (WGS) entry which is preliminary data.</text>
</comment>
<accession>A0AAN8ZG29</accession>
<feature type="region of interest" description="Disordered" evidence="1">
    <location>
        <begin position="1"/>
        <end position="68"/>
    </location>
</feature>
<protein>
    <submittedName>
        <fullName evidence="2">Uncharacterized protein</fullName>
    </submittedName>
</protein>
<evidence type="ECO:0000313" key="2">
    <source>
        <dbReference type="EMBL" id="KAK6933270.1"/>
    </source>
</evidence>
<name>A0AAN8ZG29_9MAGN</name>
<sequence>MATVPSSPLQFPSFPSTTSSSRATLLTKPHAPPLHLFFATDPETTTSSQTAPDEQPNPQPEQDAFENRLSQVRLRYRSGTGKKAEIRKIRSGKKPSSSSTSSVFLPPVQLKEPISNGLKVETGFTPYTEWLNGRHAILGLAALLSVELATGKSLINYHSPAIVLIQIYFVAAVGALCVKFEKERVSVWPLPKK</sequence>
<evidence type="ECO:0000256" key="1">
    <source>
        <dbReference type="SAM" id="MobiDB-lite"/>
    </source>
</evidence>
<dbReference type="Proteomes" id="UP001370490">
    <property type="component" value="Unassembled WGS sequence"/>
</dbReference>
<gene>
    <name evidence="2" type="ORF">RJ641_036164</name>
</gene>
<proteinExistence type="predicted"/>
<keyword evidence="3" id="KW-1185">Reference proteome</keyword>
<reference evidence="2 3" key="1">
    <citation type="submission" date="2023-12" db="EMBL/GenBank/DDBJ databases">
        <title>A high-quality genome assembly for Dillenia turbinata (Dilleniales).</title>
        <authorList>
            <person name="Chanderbali A."/>
        </authorList>
    </citation>
    <scope>NUCLEOTIDE SEQUENCE [LARGE SCALE GENOMIC DNA]</scope>
    <source>
        <strain evidence="2">LSX21</strain>
        <tissue evidence="2">Leaf</tissue>
    </source>
</reference>
<feature type="compositionally biased region" description="Low complexity" evidence="1">
    <location>
        <begin position="1"/>
        <end position="27"/>
    </location>
</feature>
<dbReference type="SUPFAM" id="SSF103511">
    <property type="entry name" value="Chlorophyll a-b binding protein"/>
    <property type="match status" value="1"/>
</dbReference>
<evidence type="ECO:0000313" key="3">
    <source>
        <dbReference type="Proteomes" id="UP001370490"/>
    </source>
</evidence>
<feature type="compositionally biased region" description="Low complexity" evidence="1">
    <location>
        <begin position="52"/>
        <end position="62"/>
    </location>
</feature>
<organism evidence="2 3">
    <name type="scientific">Dillenia turbinata</name>
    <dbReference type="NCBI Taxonomy" id="194707"/>
    <lineage>
        <taxon>Eukaryota</taxon>
        <taxon>Viridiplantae</taxon>
        <taxon>Streptophyta</taxon>
        <taxon>Embryophyta</taxon>
        <taxon>Tracheophyta</taxon>
        <taxon>Spermatophyta</taxon>
        <taxon>Magnoliopsida</taxon>
        <taxon>eudicotyledons</taxon>
        <taxon>Gunneridae</taxon>
        <taxon>Pentapetalae</taxon>
        <taxon>Dilleniales</taxon>
        <taxon>Dilleniaceae</taxon>
        <taxon>Dillenia</taxon>
    </lineage>
</organism>
<dbReference type="EMBL" id="JBAMMX010000009">
    <property type="protein sequence ID" value="KAK6933270.1"/>
    <property type="molecule type" value="Genomic_DNA"/>
</dbReference>
<feature type="compositionally biased region" description="Polar residues" evidence="1">
    <location>
        <begin position="42"/>
        <end position="51"/>
    </location>
</feature>
<feature type="region of interest" description="Disordered" evidence="1">
    <location>
        <begin position="80"/>
        <end position="104"/>
    </location>
</feature>
<dbReference type="AlphaFoldDB" id="A0AAN8ZG29"/>